<organism evidence="2 3">
    <name type="scientific">Crotalus adamanteus</name>
    <name type="common">Eastern diamondback rattlesnake</name>
    <dbReference type="NCBI Taxonomy" id="8729"/>
    <lineage>
        <taxon>Eukaryota</taxon>
        <taxon>Metazoa</taxon>
        <taxon>Chordata</taxon>
        <taxon>Craniata</taxon>
        <taxon>Vertebrata</taxon>
        <taxon>Euteleostomi</taxon>
        <taxon>Lepidosauria</taxon>
        <taxon>Squamata</taxon>
        <taxon>Bifurcata</taxon>
        <taxon>Unidentata</taxon>
        <taxon>Episquamata</taxon>
        <taxon>Toxicofera</taxon>
        <taxon>Serpentes</taxon>
        <taxon>Colubroidea</taxon>
        <taxon>Viperidae</taxon>
        <taxon>Crotalinae</taxon>
        <taxon>Crotalus</taxon>
    </lineage>
</organism>
<evidence type="ECO:0000313" key="3">
    <source>
        <dbReference type="Proteomes" id="UP001474421"/>
    </source>
</evidence>
<comment type="caution">
    <text evidence="2">The sequence shown here is derived from an EMBL/GenBank/DDBJ whole genome shotgun (WGS) entry which is preliminary data.</text>
</comment>
<sequence length="162" mass="18838">MSSSDEETLSERSYRSEPSCKSERSYRSERSGSLSPCPPGDTLPWNLPLHEQKKRKSQDSILDPAERAVVRVAGKENSSLSKFKQVISEDERSTAVGFFWAVSLQIWWHRPFCSGSYKYSEWKFRNWLPFLEGCLKCQWSLKDIQEERKGEHEQREKTTGTP</sequence>
<evidence type="ECO:0000256" key="1">
    <source>
        <dbReference type="SAM" id="MobiDB-lite"/>
    </source>
</evidence>
<evidence type="ECO:0000313" key="2">
    <source>
        <dbReference type="EMBL" id="KAK9394881.1"/>
    </source>
</evidence>
<dbReference type="AlphaFoldDB" id="A0AAW1AZD8"/>
<reference evidence="2 3" key="1">
    <citation type="journal article" date="2024" name="Proc. Natl. Acad. Sci. U.S.A.">
        <title>The genetic regulatory architecture and epigenomic basis for age-related changes in rattlesnake venom.</title>
        <authorList>
            <person name="Hogan M.P."/>
            <person name="Holding M.L."/>
            <person name="Nystrom G.S."/>
            <person name="Colston T.J."/>
            <person name="Bartlett D.A."/>
            <person name="Mason A.J."/>
            <person name="Ellsworth S.A."/>
            <person name="Rautsaw R.M."/>
            <person name="Lawrence K.C."/>
            <person name="Strickland J.L."/>
            <person name="He B."/>
            <person name="Fraser P."/>
            <person name="Margres M.J."/>
            <person name="Gilbert D.M."/>
            <person name="Gibbs H.L."/>
            <person name="Parkinson C.L."/>
            <person name="Rokyta D.R."/>
        </authorList>
    </citation>
    <scope>NUCLEOTIDE SEQUENCE [LARGE SCALE GENOMIC DNA]</scope>
    <source>
        <strain evidence="2">DRR0105</strain>
    </source>
</reference>
<keyword evidence="3" id="KW-1185">Reference proteome</keyword>
<dbReference type="EMBL" id="JAOTOJ010000011">
    <property type="protein sequence ID" value="KAK9394881.1"/>
    <property type="molecule type" value="Genomic_DNA"/>
</dbReference>
<feature type="compositionally biased region" description="Basic and acidic residues" evidence="1">
    <location>
        <begin position="9"/>
        <end position="30"/>
    </location>
</feature>
<feature type="region of interest" description="Disordered" evidence="1">
    <location>
        <begin position="1"/>
        <end position="62"/>
    </location>
</feature>
<gene>
    <name evidence="2" type="ORF">NXF25_015409</name>
</gene>
<dbReference type="Proteomes" id="UP001474421">
    <property type="component" value="Unassembled WGS sequence"/>
</dbReference>
<protein>
    <submittedName>
        <fullName evidence="2">Macf1: Microtubule-actin cross-linking factor 1</fullName>
    </submittedName>
</protein>
<name>A0AAW1AZD8_CROAD</name>
<proteinExistence type="predicted"/>
<accession>A0AAW1AZD8</accession>